<keyword evidence="2" id="KW-1185">Reference proteome</keyword>
<dbReference type="RefSeq" id="WP_099623277.1">
    <property type="nucleotide sequence ID" value="NZ_CP024201.1"/>
</dbReference>
<name>A0A2D2B1B0_9CAUL</name>
<gene>
    <name evidence="1" type="ORF">CSW64_17350</name>
</gene>
<accession>A0A2D2B1B0</accession>
<dbReference type="Pfam" id="PF09998">
    <property type="entry name" value="DUF2239"/>
    <property type="match status" value="1"/>
</dbReference>
<sequence length="195" mass="20936">MTSSSTVTAFLRDRRIAHGVLAEVARRLAETPGGRLAQVFDDVSGDLIKLGRPEERARALALTAVSVSPRQEPVSLLPRHLVWLDAQPGGASATLRRLVETAARDGAGRDRQARDAAYRFLSMMAGDRPGFEAACRALYAGDGPRLRAAMEGWPEDVVDYVEALAAEGLALSACPGEGRDPVWGPAHMDHPRSRG</sequence>
<dbReference type="AlphaFoldDB" id="A0A2D2B1B0"/>
<proteinExistence type="predicted"/>
<evidence type="ECO:0000313" key="2">
    <source>
        <dbReference type="Proteomes" id="UP000228945"/>
    </source>
</evidence>
<dbReference type="InterPro" id="IPR018715">
    <property type="entry name" value="DUF2239"/>
</dbReference>
<organism evidence="1 2">
    <name type="scientific">Caulobacter mirabilis</name>
    <dbReference type="NCBI Taxonomy" id="69666"/>
    <lineage>
        <taxon>Bacteria</taxon>
        <taxon>Pseudomonadati</taxon>
        <taxon>Pseudomonadota</taxon>
        <taxon>Alphaproteobacteria</taxon>
        <taxon>Caulobacterales</taxon>
        <taxon>Caulobacteraceae</taxon>
        <taxon>Caulobacter</taxon>
    </lineage>
</organism>
<dbReference type="OrthoDB" id="282960at2"/>
<evidence type="ECO:0000313" key="1">
    <source>
        <dbReference type="EMBL" id="ATQ44029.1"/>
    </source>
</evidence>
<evidence type="ECO:0008006" key="3">
    <source>
        <dbReference type="Google" id="ProtNLM"/>
    </source>
</evidence>
<reference evidence="1 2" key="1">
    <citation type="submission" date="2017-10" db="EMBL/GenBank/DDBJ databases">
        <title>Genome sequence of Caulobacter mirabilis FWC38.</title>
        <authorList>
            <person name="Fiebig A."/>
            <person name="Crosson S."/>
        </authorList>
    </citation>
    <scope>NUCLEOTIDE SEQUENCE [LARGE SCALE GENOMIC DNA]</scope>
    <source>
        <strain evidence="1 2">FWC 38</strain>
    </source>
</reference>
<protein>
    <recommendedName>
        <fullName evidence="3">DUF2239 domain-containing protein</fullName>
    </recommendedName>
</protein>
<dbReference type="EMBL" id="CP024201">
    <property type="protein sequence ID" value="ATQ44029.1"/>
    <property type="molecule type" value="Genomic_DNA"/>
</dbReference>
<dbReference type="Proteomes" id="UP000228945">
    <property type="component" value="Chromosome"/>
</dbReference>
<dbReference type="KEGG" id="cmb:CSW64_17350"/>